<proteinExistence type="predicted"/>
<feature type="compositionally biased region" description="Low complexity" evidence="2">
    <location>
        <begin position="768"/>
        <end position="779"/>
    </location>
</feature>
<dbReference type="Pfam" id="PF01266">
    <property type="entry name" value="DAO"/>
    <property type="match status" value="1"/>
</dbReference>
<gene>
    <name evidence="5" type="ORF">PECAL_4P07460</name>
</gene>
<keyword evidence="6" id="KW-1185">Reference proteome</keyword>
<feature type="domain" description="FAD dependent oxidoreductase" evidence="4">
    <location>
        <begin position="299"/>
        <end position="549"/>
    </location>
</feature>
<dbReference type="PANTHER" id="PTHR13847:SF289">
    <property type="entry name" value="GLYCINE OXIDASE"/>
    <property type="match status" value="1"/>
</dbReference>
<dbReference type="Proteomes" id="UP000789595">
    <property type="component" value="Unassembled WGS sequence"/>
</dbReference>
<accession>A0A8J2WZ94</accession>
<dbReference type="EMBL" id="CAKKNE010000004">
    <property type="protein sequence ID" value="CAH0373539.1"/>
    <property type="molecule type" value="Genomic_DNA"/>
</dbReference>
<keyword evidence="1" id="KW-0560">Oxidoreductase</keyword>
<evidence type="ECO:0000313" key="5">
    <source>
        <dbReference type="EMBL" id="CAH0373539.1"/>
    </source>
</evidence>
<dbReference type="AlphaFoldDB" id="A0A8J2WZ94"/>
<dbReference type="InterPro" id="IPR036188">
    <property type="entry name" value="FAD/NAD-bd_sf"/>
</dbReference>
<name>A0A8J2WZ94_9STRA</name>
<evidence type="ECO:0000256" key="2">
    <source>
        <dbReference type="SAM" id="MobiDB-lite"/>
    </source>
</evidence>
<dbReference type="Gene3D" id="3.50.50.60">
    <property type="entry name" value="FAD/NAD(P)-binding domain"/>
    <property type="match status" value="1"/>
</dbReference>
<comment type="caution">
    <text evidence="5">The sequence shown here is derived from an EMBL/GenBank/DDBJ whole genome shotgun (WGS) entry which is preliminary data.</text>
</comment>
<sequence length="845" mass="86715">MLVRLLLWLSATAHAIAVCGRHGEVVGARGRIGSLLLRAGGGSLAATPRGVAPGTLSPPGTPILVAAPASAVEDVLRATPPSRLEDVVLLCNGDARGRATEVVGAEADGLTYGCLFFGVLSTGAAPTFGAGAPPTVVTGRHATAVAALIGSCGPRCDVVDRDALARAVRLKLVWSAALWLICARHGGDVVDAHAEPDLELLVDELDPAVDRAALEAYSRSMPGAVPSKDLALAELADRNGMFLRSGRPQPTHERLLRKVGVDPAEVMTTAPAPSQWWRHAASGFGFRARRAARAAPRSAVVVGAGVMGSAVALELATRGVAVIVLDARPAPATALQGAVVCEDATSGSWAWLNANGKDAKSPEYGGLTRTSLAMWRRQKPYAGLATWCGALLYADGEPQSAGGAYAVDVLTAEAAAAREPGLQAKDGRWHWYPDEGRADPAATVATLQKAAEAAGATFRWGAKVDGLLPGGKGVRIGGDDVRADAVVLAAGVGIPALGAPVPMKRSPGVLAHTQPKTGTTRMRGLVVDAVSGVHFLQRNDGTAVVGGDLKGYAATTLAYRVLPEDGYPAVGFTQAGSYVCAAHSAITLAPVLSALAVAELLDGVDVDAKVQLLTTMVALKDEILRASDEKVRALKWAALNDFDKDATSLEALLSQLEERVSGWRGDAPEGTSIVAPLVLKRREAVEARFSEGTVSASDFADNLAVVLPEFRRDFLEAVARNFGESVAIDAFLEACERAAGVPAVVEPEAAAAAPDVVATPVAADTADAAAPPAAAAATPAPAPEPEPEAAPATPPAATPKPSLLSRMSSAFGSSRKKKAADAEEVAEDVEEEVVADEAVAAPAPA</sequence>
<dbReference type="SUPFAM" id="SSF51905">
    <property type="entry name" value="FAD/NAD(P)-binding domain"/>
    <property type="match status" value="1"/>
</dbReference>
<dbReference type="GO" id="GO:0016491">
    <property type="term" value="F:oxidoreductase activity"/>
    <property type="evidence" value="ECO:0007669"/>
    <property type="project" value="UniProtKB-KW"/>
</dbReference>
<feature type="compositionally biased region" description="Acidic residues" evidence="2">
    <location>
        <begin position="822"/>
        <end position="835"/>
    </location>
</feature>
<keyword evidence="3" id="KW-0732">Signal</keyword>
<dbReference type="GO" id="GO:0005737">
    <property type="term" value="C:cytoplasm"/>
    <property type="evidence" value="ECO:0007669"/>
    <property type="project" value="TreeGrafter"/>
</dbReference>
<dbReference type="Gene3D" id="3.30.9.10">
    <property type="entry name" value="D-Amino Acid Oxidase, subunit A, domain 2"/>
    <property type="match status" value="1"/>
</dbReference>
<dbReference type="OrthoDB" id="46857at2759"/>
<evidence type="ECO:0000256" key="1">
    <source>
        <dbReference type="ARBA" id="ARBA00023002"/>
    </source>
</evidence>
<organism evidence="5 6">
    <name type="scientific">Pelagomonas calceolata</name>
    <dbReference type="NCBI Taxonomy" id="35677"/>
    <lineage>
        <taxon>Eukaryota</taxon>
        <taxon>Sar</taxon>
        <taxon>Stramenopiles</taxon>
        <taxon>Ochrophyta</taxon>
        <taxon>Pelagophyceae</taxon>
        <taxon>Pelagomonadales</taxon>
        <taxon>Pelagomonadaceae</taxon>
        <taxon>Pelagomonas</taxon>
    </lineage>
</organism>
<protein>
    <recommendedName>
        <fullName evidence="4">FAD dependent oxidoreductase domain-containing protein</fullName>
    </recommendedName>
</protein>
<feature type="region of interest" description="Disordered" evidence="2">
    <location>
        <begin position="768"/>
        <end position="845"/>
    </location>
</feature>
<dbReference type="PANTHER" id="PTHR13847">
    <property type="entry name" value="SARCOSINE DEHYDROGENASE-RELATED"/>
    <property type="match status" value="1"/>
</dbReference>
<evidence type="ECO:0000313" key="6">
    <source>
        <dbReference type="Proteomes" id="UP000789595"/>
    </source>
</evidence>
<evidence type="ECO:0000259" key="4">
    <source>
        <dbReference type="Pfam" id="PF01266"/>
    </source>
</evidence>
<feature type="chain" id="PRO_5035160798" description="FAD dependent oxidoreductase domain-containing protein" evidence="3">
    <location>
        <begin position="16"/>
        <end position="845"/>
    </location>
</feature>
<reference evidence="5" key="1">
    <citation type="submission" date="2021-11" db="EMBL/GenBank/DDBJ databases">
        <authorList>
            <consortium name="Genoscope - CEA"/>
            <person name="William W."/>
        </authorList>
    </citation>
    <scope>NUCLEOTIDE SEQUENCE</scope>
</reference>
<evidence type="ECO:0000256" key="3">
    <source>
        <dbReference type="SAM" id="SignalP"/>
    </source>
</evidence>
<feature type="signal peptide" evidence="3">
    <location>
        <begin position="1"/>
        <end position="15"/>
    </location>
</feature>
<dbReference type="InterPro" id="IPR006076">
    <property type="entry name" value="FAD-dep_OxRdtase"/>
</dbReference>
<feature type="compositionally biased region" description="Low complexity" evidence="2">
    <location>
        <begin position="836"/>
        <end position="845"/>
    </location>
</feature>